<dbReference type="HOGENOM" id="CLU_2228602_0_0_1"/>
<dbReference type="Proteomes" id="UP000009168">
    <property type="component" value="Unassembled WGS sequence"/>
</dbReference>
<protein>
    <submittedName>
        <fullName evidence="1">Uncharacterized protein</fullName>
    </submittedName>
</protein>
<dbReference type="EMBL" id="GG662840">
    <property type="protein sequence ID" value="EAR88475.2"/>
    <property type="molecule type" value="Genomic_DNA"/>
</dbReference>
<accession>Q22TG3</accession>
<dbReference type="GeneID" id="7836441"/>
<reference evidence="2" key="1">
    <citation type="journal article" date="2006" name="PLoS Biol.">
        <title>Macronuclear genome sequence of the ciliate Tetrahymena thermophila, a model eukaryote.</title>
        <authorList>
            <person name="Eisen J.A."/>
            <person name="Coyne R.S."/>
            <person name="Wu M."/>
            <person name="Wu D."/>
            <person name="Thiagarajan M."/>
            <person name="Wortman J.R."/>
            <person name="Badger J.H."/>
            <person name="Ren Q."/>
            <person name="Amedeo P."/>
            <person name="Jones K.M."/>
            <person name="Tallon L.J."/>
            <person name="Delcher A.L."/>
            <person name="Salzberg S.L."/>
            <person name="Silva J.C."/>
            <person name="Haas B.J."/>
            <person name="Majoros W.H."/>
            <person name="Farzad M."/>
            <person name="Carlton J.M."/>
            <person name="Smith R.K. Jr."/>
            <person name="Garg J."/>
            <person name="Pearlman R.E."/>
            <person name="Karrer K.M."/>
            <person name="Sun L."/>
            <person name="Manning G."/>
            <person name="Elde N.C."/>
            <person name="Turkewitz A.P."/>
            <person name="Asai D.J."/>
            <person name="Wilkes D.E."/>
            <person name="Wang Y."/>
            <person name="Cai H."/>
            <person name="Collins K."/>
            <person name="Stewart B.A."/>
            <person name="Lee S.R."/>
            <person name="Wilamowska K."/>
            <person name="Weinberg Z."/>
            <person name="Ruzzo W.L."/>
            <person name="Wloga D."/>
            <person name="Gaertig J."/>
            <person name="Frankel J."/>
            <person name="Tsao C.-C."/>
            <person name="Gorovsky M.A."/>
            <person name="Keeling P.J."/>
            <person name="Waller R.F."/>
            <person name="Patron N.J."/>
            <person name="Cherry J.M."/>
            <person name="Stover N.A."/>
            <person name="Krieger C.J."/>
            <person name="del Toro C."/>
            <person name="Ryder H.F."/>
            <person name="Williamson S.C."/>
            <person name="Barbeau R.A."/>
            <person name="Hamilton E.P."/>
            <person name="Orias E."/>
        </authorList>
    </citation>
    <scope>NUCLEOTIDE SEQUENCE [LARGE SCALE GENOMIC DNA]</scope>
    <source>
        <strain evidence="2">SB210</strain>
    </source>
</reference>
<organism evidence="1 2">
    <name type="scientific">Tetrahymena thermophila (strain SB210)</name>
    <dbReference type="NCBI Taxonomy" id="312017"/>
    <lineage>
        <taxon>Eukaryota</taxon>
        <taxon>Sar</taxon>
        <taxon>Alveolata</taxon>
        <taxon>Ciliophora</taxon>
        <taxon>Intramacronucleata</taxon>
        <taxon>Oligohymenophorea</taxon>
        <taxon>Hymenostomatida</taxon>
        <taxon>Tetrahymenina</taxon>
        <taxon>Tetrahymenidae</taxon>
        <taxon>Tetrahymena</taxon>
    </lineage>
</organism>
<evidence type="ECO:0000313" key="2">
    <source>
        <dbReference type="Proteomes" id="UP000009168"/>
    </source>
</evidence>
<dbReference type="AlphaFoldDB" id="Q22TG3"/>
<dbReference type="InParanoid" id="Q22TG3"/>
<proteinExistence type="predicted"/>
<dbReference type="KEGG" id="tet:TTHERM_00171620"/>
<name>Q22TG3_TETTS</name>
<keyword evidence="2" id="KW-1185">Reference proteome</keyword>
<evidence type="ECO:0000313" key="1">
    <source>
        <dbReference type="EMBL" id="EAR88475.2"/>
    </source>
</evidence>
<gene>
    <name evidence="1" type="ORF">TTHERM_00171620</name>
</gene>
<dbReference type="RefSeq" id="XP_001008720.2">
    <property type="nucleotide sequence ID" value="XM_001008720.2"/>
</dbReference>
<sequence length="369" mass="43491">MLIEKYKKGILYLIVLQILNLFICFKFKSKVKQNLLINTKIKLFIKLRKMGCKNSKQQKNHKEINYTETKNEGKQEDYCQSHQELIKISNIKSFSSLTDCSNPDQITLLDLKPTQNNQGNLIIQALQNFTNLNSLILDFRQQDFIYLIQCNLYKSRQRVYLNSIFIKQIQKEQLNKNKIPLQIIKHYFLERLFNFTLDQQEFKDLFQALKNVACIQKLDLNLWMSKINNSLLTELAFSLQAQSNILFLSLNLIENDKIKQEEMEILYQGIADCKNLTFLKLVTPVSANTNKSLSDLGNLILNHLIKLKELYLTLKCCQDVQNLIKLLSKTKSITFIYFNLWNLNNIKEFDTYKYQLCKSRRLSNIKILL</sequence>